<accession>A0ABZ2AS90</accession>
<dbReference type="Proteomes" id="UP001432216">
    <property type="component" value="Chromosome 4"/>
</dbReference>
<reference evidence="1 2" key="1">
    <citation type="submission" date="2024-01" db="EMBL/GenBank/DDBJ databases">
        <title>Comparative genomics of Cryptococcus and Kwoniella reveals pathogenesis evolution and contrasting modes of karyotype evolution via chromosome fusion or intercentromeric recombination.</title>
        <authorList>
            <person name="Coelho M.A."/>
            <person name="David-Palma M."/>
            <person name="Shea T."/>
            <person name="Bowers K."/>
            <person name="McGinley-Smith S."/>
            <person name="Mohammad A.W."/>
            <person name="Gnirke A."/>
            <person name="Yurkov A.M."/>
            <person name="Nowrousian M."/>
            <person name="Sun S."/>
            <person name="Cuomo C.A."/>
            <person name="Heitman J."/>
        </authorList>
    </citation>
    <scope>NUCLEOTIDE SEQUENCE [LARGE SCALE GENOMIC DNA]</scope>
    <source>
        <strain evidence="1 2">7685027</strain>
    </source>
</reference>
<sequence length="82" mass="9807">MVSSYTPPQQPEYITECTMEWWAAAMEEVEGRCKEGRDDLSVLDVSVRRHVRWRLRRIPWLLRDVRPHVRSLWCAARCEFCG</sequence>
<protein>
    <submittedName>
        <fullName evidence="1">Uncharacterized protein</fullName>
    </submittedName>
</protein>
<proteinExistence type="predicted"/>
<dbReference type="EMBL" id="CP143809">
    <property type="protein sequence ID" value="WVO21385.1"/>
    <property type="molecule type" value="Genomic_DNA"/>
</dbReference>
<dbReference type="GeneID" id="89989466"/>
<organism evidence="1 2">
    <name type="scientific">Cryptococcus decagattii</name>
    <dbReference type="NCBI Taxonomy" id="1859122"/>
    <lineage>
        <taxon>Eukaryota</taxon>
        <taxon>Fungi</taxon>
        <taxon>Dikarya</taxon>
        <taxon>Basidiomycota</taxon>
        <taxon>Agaricomycotina</taxon>
        <taxon>Tremellomycetes</taxon>
        <taxon>Tremellales</taxon>
        <taxon>Cryptococcaceae</taxon>
        <taxon>Cryptococcus</taxon>
        <taxon>Cryptococcus gattii species complex</taxon>
    </lineage>
</organism>
<gene>
    <name evidence="1" type="ORF">IAS62_002693</name>
</gene>
<name>A0ABZ2AS90_9TREE</name>
<evidence type="ECO:0000313" key="2">
    <source>
        <dbReference type="Proteomes" id="UP001432216"/>
    </source>
</evidence>
<keyword evidence="2" id="KW-1185">Reference proteome</keyword>
<evidence type="ECO:0000313" key="1">
    <source>
        <dbReference type="EMBL" id="WVO21385.1"/>
    </source>
</evidence>
<dbReference type="RefSeq" id="XP_064720624.1">
    <property type="nucleotide sequence ID" value="XM_064864552.1"/>
</dbReference>